<comment type="similarity">
    <text evidence="2">Belongs to the glycosyl hydrolase 13 family. GlgB subfamily.</text>
</comment>
<dbReference type="GO" id="GO:0005978">
    <property type="term" value="P:glycogen biosynthetic process"/>
    <property type="evidence" value="ECO:0007669"/>
    <property type="project" value="InterPro"/>
</dbReference>
<evidence type="ECO:0000256" key="5">
    <source>
        <dbReference type="ARBA" id="ARBA00023277"/>
    </source>
</evidence>
<dbReference type="PANTHER" id="PTHR43651">
    <property type="entry name" value="1,4-ALPHA-GLUCAN-BRANCHING ENZYME"/>
    <property type="match status" value="1"/>
</dbReference>
<sequence>MSETKQPAATRDGDLADPIAASLLSEYDIFEHYAPGLVVEQDQWYAVFHVASHAVEVQLLGDFTDWEINPIELSVLPSKKFWYYRSVSKAGTVRPKDGERYRFRVKYQANGLWFYYQDPAARRLEHTGLDGNSLVSASDYPWQDGDWQRPGWEYYCIYQLHPLRFSGRYPELNPLQTVTAELPGYIKNTGATALQLLPVNAFAGNVSWGYNGTFFYAIEDSYGSPDDLKKLVDTAHQNGMAVILDVVLNHIGNRDNVLWQLNQAEYVSGDTAWGPMLNFGSDVTRHFLINSLLYLAKEFHIDGFRFDMTHILHQGNMWANHVRYPGGVSGWPFIKELRYRMKQLDPNLLLIAEELPDNWYVTKEHTHSNWGGDWHGPFDAQWCDSFHDHAKSVLAGGHLDELSKVLTPFGDNWQDAVNYTESHDEVGNEDKRVAKIGRNGMGWNMSQLAAAMTIFSRGIPMIFMGQEGGEWLQFGQNGRPEGGGSWWDHRLSLTTYETMPYQQKILLWFQRMFEIRRSNMSAFSWGDIQICHLHNDNCIAAFTRDGGKYLIVLNFGPTTWWHYSVGVSGYYKELANTSWPAFNIWDFTEATRHGDQHHDIQDLHIPAYGAVVLERY</sequence>
<dbReference type="InterPro" id="IPR013780">
    <property type="entry name" value="Glyco_hydro_b"/>
</dbReference>
<comment type="caution">
    <text evidence="8">The sequence shown here is derived from an EMBL/GenBank/DDBJ whole genome shotgun (WGS) entry which is preliminary data.</text>
</comment>
<dbReference type="GO" id="GO:0043169">
    <property type="term" value="F:cation binding"/>
    <property type="evidence" value="ECO:0007669"/>
    <property type="project" value="InterPro"/>
</dbReference>
<dbReference type="SUPFAM" id="SSF51445">
    <property type="entry name" value="(Trans)glycosidases"/>
    <property type="match status" value="1"/>
</dbReference>
<dbReference type="OrthoDB" id="9800174at2"/>
<evidence type="ECO:0000256" key="2">
    <source>
        <dbReference type="ARBA" id="ARBA00009000"/>
    </source>
</evidence>
<dbReference type="PIRSF" id="PIRSF000463">
    <property type="entry name" value="GlgB"/>
    <property type="match status" value="1"/>
</dbReference>
<dbReference type="Gene3D" id="3.20.20.80">
    <property type="entry name" value="Glycosidases"/>
    <property type="match status" value="1"/>
</dbReference>
<dbReference type="InterPro" id="IPR006047">
    <property type="entry name" value="GH13_cat_dom"/>
</dbReference>
<keyword evidence="5" id="KW-0119">Carbohydrate metabolism</keyword>
<dbReference type="InterPro" id="IPR006048">
    <property type="entry name" value="A-amylase/branching_C"/>
</dbReference>
<evidence type="ECO:0000259" key="7">
    <source>
        <dbReference type="SMART" id="SM00642"/>
    </source>
</evidence>
<feature type="active site" description="Nucleophile" evidence="6">
    <location>
        <position position="307"/>
    </location>
</feature>
<dbReference type="GO" id="GO:0003844">
    <property type="term" value="F:1,4-alpha-glucan branching enzyme activity"/>
    <property type="evidence" value="ECO:0007669"/>
    <property type="project" value="UniProtKB-EC"/>
</dbReference>
<evidence type="ECO:0000256" key="3">
    <source>
        <dbReference type="ARBA" id="ARBA00012541"/>
    </source>
</evidence>
<dbReference type="PANTHER" id="PTHR43651:SF11">
    <property type="entry name" value="MALTO-OLIGOSYLTREHALOSE TREHALOHYDROLASE"/>
    <property type="match status" value="1"/>
</dbReference>
<evidence type="ECO:0000313" key="8">
    <source>
        <dbReference type="EMBL" id="RCU45620.1"/>
    </source>
</evidence>
<dbReference type="SUPFAM" id="SSF81296">
    <property type="entry name" value="E set domains"/>
    <property type="match status" value="1"/>
</dbReference>
<dbReference type="InterPro" id="IPR037439">
    <property type="entry name" value="Branching_enzy"/>
</dbReference>
<comment type="catalytic activity">
    <reaction evidence="1">
        <text>Transfers a segment of a (1-&gt;4)-alpha-D-glucan chain to a primary hydroxy group in a similar glucan chain.</text>
        <dbReference type="EC" id="2.4.1.18"/>
    </reaction>
</comment>
<keyword evidence="9" id="KW-1185">Reference proteome</keyword>
<gene>
    <name evidence="8" type="ORF">DU002_14235</name>
</gene>
<dbReference type="SUPFAM" id="SSF51011">
    <property type="entry name" value="Glycosyl hydrolase domain"/>
    <property type="match status" value="1"/>
</dbReference>
<dbReference type="Pfam" id="PF00128">
    <property type="entry name" value="Alpha-amylase"/>
    <property type="match status" value="2"/>
</dbReference>
<evidence type="ECO:0000256" key="6">
    <source>
        <dbReference type="PIRSR" id="PIRSR000463-1"/>
    </source>
</evidence>
<evidence type="ECO:0000313" key="9">
    <source>
        <dbReference type="Proteomes" id="UP000252558"/>
    </source>
</evidence>
<dbReference type="RefSeq" id="WP_114339070.1">
    <property type="nucleotide sequence ID" value="NZ_QPID01000009.1"/>
</dbReference>
<reference evidence="8 9" key="1">
    <citation type="submission" date="2018-07" db="EMBL/GenBank/DDBJ databases">
        <title>Corallincola holothuriorum sp. nov., a new facultative anaerobe isolated from sea cucumber Apostichopus japonicus.</title>
        <authorList>
            <person name="Xia H."/>
        </authorList>
    </citation>
    <scope>NUCLEOTIDE SEQUENCE [LARGE SCALE GENOMIC DNA]</scope>
    <source>
        <strain evidence="8 9">C4</strain>
    </source>
</reference>
<feature type="domain" description="Glycosyl hydrolase family 13 catalytic" evidence="7">
    <location>
        <begin position="159"/>
        <end position="502"/>
    </location>
</feature>
<dbReference type="Proteomes" id="UP000252558">
    <property type="component" value="Unassembled WGS sequence"/>
</dbReference>
<name>A0A368N655_9GAMM</name>
<dbReference type="InterPro" id="IPR014756">
    <property type="entry name" value="Ig_E-set"/>
</dbReference>
<dbReference type="EC" id="2.4.1.18" evidence="3"/>
<feature type="active site" description="Proton donor" evidence="6">
    <location>
        <position position="353"/>
    </location>
</feature>
<dbReference type="EMBL" id="QPID01000009">
    <property type="protein sequence ID" value="RCU45620.1"/>
    <property type="molecule type" value="Genomic_DNA"/>
</dbReference>
<dbReference type="Gene3D" id="2.60.40.1180">
    <property type="entry name" value="Golgi alpha-mannosidase II"/>
    <property type="match status" value="1"/>
</dbReference>
<evidence type="ECO:0000256" key="4">
    <source>
        <dbReference type="ARBA" id="ARBA00022679"/>
    </source>
</evidence>
<dbReference type="InterPro" id="IPR013783">
    <property type="entry name" value="Ig-like_fold"/>
</dbReference>
<dbReference type="SMART" id="SM00642">
    <property type="entry name" value="Aamy"/>
    <property type="match status" value="1"/>
</dbReference>
<dbReference type="Gene3D" id="2.60.40.10">
    <property type="entry name" value="Immunoglobulins"/>
    <property type="match status" value="1"/>
</dbReference>
<dbReference type="Pfam" id="PF02806">
    <property type="entry name" value="Alpha-amylase_C"/>
    <property type="match status" value="1"/>
</dbReference>
<dbReference type="InterPro" id="IPR017853">
    <property type="entry name" value="GH"/>
</dbReference>
<organism evidence="8 9">
    <name type="scientific">Corallincola holothuriorum</name>
    <dbReference type="NCBI Taxonomy" id="2282215"/>
    <lineage>
        <taxon>Bacteria</taxon>
        <taxon>Pseudomonadati</taxon>
        <taxon>Pseudomonadota</taxon>
        <taxon>Gammaproteobacteria</taxon>
        <taxon>Alteromonadales</taxon>
        <taxon>Psychromonadaceae</taxon>
        <taxon>Corallincola</taxon>
    </lineage>
</organism>
<accession>A0A368N655</accession>
<proteinExistence type="inferred from homology"/>
<dbReference type="AlphaFoldDB" id="A0A368N655"/>
<protein>
    <recommendedName>
        <fullName evidence="3">1,4-alpha-glucan branching enzyme</fullName>
        <ecNumber evidence="3">2.4.1.18</ecNumber>
    </recommendedName>
</protein>
<keyword evidence="4" id="KW-0808">Transferase</keyword>
<evidence type="ECO:0000256" key="1">
    <source>
        <dbReference type="ARBA" id="ARBA00000826"/>
    </source>
</evidence>